<organism evidence="1 2">
    <name type="scientific">Desulfonema limicola</name>
    <dbReference type="NCBI Taxonomy" id="45656"/>
    <lineage>
        <taxon>Bacteria</taxon>
        <taxon>Pseudomonadati</taxon>
        <taxon>Thermodesulfobacteriota</taxon>
        <taxon>Desulfobacteria</taxon>
        <taxon>Desulfobacterales</taxon>
        <taxon>Desulfococcaceae</taxon>
        <taxon>Desulfonema</taxon>
    </lineage>
</organism>
<keyword evidence="2" id="KW-1185">Reference proteome</keyword>
<protein>
    <submittedName>
        <fullName evidence="1">Uncharacterized protein</fullName>
    </submittedName>
</protein>
<dbReference type="RefSeq" id="WP_207692029.1">
    <property type="nucleotide sequence ID" value="NZ_CP061799.1"/>
</dbReference>
<evidence type="ECO:0000313" key="1">
    <source>
        <dbReference type="EMBL" id="QTA80375.1"/>
    </source>
</evidence>
<dbReference type="EMBL" id="CP061799">
    <property type="protein sequence ID" value="QTA80375.1"/>
    <property type="molecule type" value="Genomic_DNA"/>
</dbReference>
<sequence>MEDNRETLLINANIEISAIALQAVVENAKIIAGRDKDGRYRLDTAQKTGEMISRFLFEKDFESYAKDISNYQH</sequence>
<evidence type="ECO:0000313" key="2">
    <source>
        <dbReference type="Proteomes" id="UP000663720"/>
    </source>
</evidence>
<accession>A0A975B871</accession>
<reference evidence="1" key="1">
    <citation type="journal article" date="2021" name="Microb. Physiol.">
        <title>Proteogenomic Insights into the Physiology of Marine, Sulfate-Reducing, Filamentous Desulfonema limicola and Desulfonema magnum.</title>
        <authorList>
            <person name="Schnaars V."/>
            <person name="Wohlbrand L."/>
            <person name="Scheve S."/>
            <person name="Hinrichs C."/>
            <person name="Reinhardt R."/>
            <person name="Rabus R."/>
        </authorList>
    </citation>
    <scope>NUCLEOTIDE SEQUENCE</scope>
    <source>
        <strain evidence="1">5ac10</strain>
    </source>
</reference>
<dbReference type="AlphaFoldDB" id="A0A975B871"/>
<dbReference type="Proteomes" id="UP000663720">
    <property type="component" value="Chromosome"/>
</dbReference>
<name>A0A975B871_9BACT</name>
<gene>
    <name evidence="1" type="ORF">dnl_26770</name>
</gene>
<dbReference type="KEGG" id="dli:dnl_26770"/>
<proteinExistence type="predicted"/>